<comment type="caution">
    <text evidence="13">The sequence shown here is derived from an EMBL/GenBank/DDBJ whole genome shotgun (WGS) entry which is preliminary data.</text>
</comment>
<evidence type="ECO:0000259" key="12">
    <source>
        <dbReference type="Pfam" id="PF19282"/>
    </source>
</evidence>
<dbReference type="InterPro" id="IPR013598">
    <property type="entry name" value="Exportin-1/Importin-b-like"/>
</dbReference>
<evidence type="ECO:0000313" key="14">
    <source>
        <dbReference type="Proteomes" id="UP000092321"/>
    </source>
</evidence>
<evidence type="ECO:0000256" key="3">
    <source>
        <dbReference type="ARBA" id="ARBA00018928"/>
    </source>
</evidence>
<gene>
    <name evidence="13" type="ORF">HANVADRAFT_53427</name>
</gene>
<reference evidence="14" key="1">
    <citation type="journal article" date="2016" name="Proc. Natl. Acad. Sci. U.S.A.">
        <title>Comparative genomics of biotechnologically important yeasts.</title>
        <authorList>
            <person name="Riley R."/>
            <person name="Haridas S."/>
            <person name="Wolfe K.H."/>
            <person name="Lopes M.R."/>
            <person name="Hittinger C.T."/>
            <person name="Goeker M."/>
            <person name="Salamov A.A."/>
            <person name="Wisecaver J.H."/>
            <person name="Long T.M."/>
            <person name="Calvey C.H."/>
            <person name="Aerts A.L."/>
            <person name="Barry K.W."/>
            <person name="Choi C."/>
            <person name="Clum A."/>
            <person name="Coughlan A.Y."/>
            <person name="Deshpande S."/>
            <person name="Douglass A.P."/>
            <person name="Hanson S.J."/>
            <person name="Klenk H.-P."/>
            <person name="LaButti K.M."/>
            <person name="Lapidus A."/>
            <person name="Lindquist E.A."/>
            <person name="Lipzen A.M."/>
            <person name="Meier-Kolthoff J.P."/>
            <person name="Ohm R.A."/>
            <person name="Otillar R.P."/>
            <person name="Pangilinan J.L."/>
            <person name="Peng Y."/>
            <person name="Rokas A."/>
            <person name="Rosa C.A."/>
            <person name="Scheuner C."/>
            <person name="Sibirny A.A."/>
            <person name="Slot J.C."/>
            <person name="Stielow J.B."/>
            <person name="Sun H."/>
            <person name="Kurtzman C.P."/>
            <person name="Blackwell M."/>
            <person name="Grigoriev I.V."/>
            <person name="Jeffries T.W."/>
        </authorList>
    </citation>
    <scope>NUCLEOTIDE SEQUENCE [LARGE SCALE GENOMIC DNA]</scope>
    <source>
        <strain evidence="14">NRRL Y-1626</strain>
    </source>
</reference>
<sequence>MSNNNVQLLQQQILQAISIAENPMNTDLVLKKQAVNFLSSVKKDTDPSLLLQVYLSIYKLDETNNIYKFLSIQGLSDLIIISKEKNDLQSLSILKNESITLIADPSLANEPEFILNKFSELLANLFYTMYSAKNNDLWDSFFKDLITIFNIDSVLMNKNGFYRLSIFLKVTLQINTMIGEQMYNNNESKQIQDFHNNLKDSMRVNDVELLTNLWSQILAKVDNNDEIIKLTLSNIGSYISWIGINLIINETCLQLIFNNFKSDTVVACCGCISEIISKKMPAENKVSLLEMLKLTEKLNNLIQVAITEENTEILLSLANLINAIGLEYCIMLENNSTNVNIVSQVDNLIIKNVISIILIFLKLEFKDDNAVSLEINMKVFTFLSNYFSFLKKSFAIGGKPGSPVNLQSKKLPIDEQHLNIMREIMNILQFKMVLNDDFEDYSTIDLQDLHEYNDSYREKLKNFQDSICIINPQVYLQQMVTYLQVDLRMDENWRFKEFYLYQLNNFAESVRNNLIGVVKNELFTNETTKILNKLLKNILVNNKSLITDNNNFLIITSFFEIIGRHQNFLLIKETPTESSDELILLILNNFLSDFGIFNNNLKIKLTTWSSFNKFVKTCRPKLNMNQLIEIINKMKDILSINIDEVANPQLTAVVETTDNYLIKSISDADELFENQLFLFESIGFLMGSCSDLNYDILDYVLSPIFRQLEFTISTEVKTFGCLIKTHHMLFAIGNLIRGIHSGILPDNSYLHNLEFNGEKIVTNSVLIEVFSNIAEVVLVTLQFFSKYQLIRESVRFVFARLLILLNVNLGTYVDRLLNIFYSIDNMDNKEVIEFLTFVGQFFYILSNRPESFDILNKILTPLFQKVFEKLEELDKEVSLSTSEIEKTDINDENKSGSLSKTPSPELMNSRTDSYRDKLALKKALYSFIQGLTTNHIASLLTSNENSNTLSILINDLIDNIDCNMVNSEPVLMRMQMNVLINFIKNFGMGQASDPQDIHVNRVTKLEGLHEFLISKSVSLCFEVPFKPEYELNITKGPGRNVAIDLSRVLKVFYVTNDAYCKKNGILNNDFISFLNESYFPSIQIPQNISNDFISNLINLNDKQFEKYWMDFIGKMK</sequence>
<evidence type="ECO:0000259" key="11">
    <source>
        <dbReference type="Pfam" id="PF08389"/>
    </source>
</evidence>
<dbReference type="OrthoDB" id="26399at2759"/>
<feature type="domain" description="Exportin-T C-terminal" evidence="12">
    <location>
        <begin position="375"/>
        <end position="872"/>
    </location>
</feature>
<dbReference type="InterPro" id="IPR011989">
    <property type="entry name" value="ARM-like"/>
</dbReference>
<feature type="region of interest" description="Disordered" evidence="10">
    <location>
        <begin position="890"/>
        <end position="909"/>
    </location>
</feature>
<evidence type="ECO:0000256" key="2">
    <source>
        <dbReference type="ARBA" id="ARBA00009466"/>
    </source>
</evidence>
<evidence type="ECO:0000256" key="8">
    <source>
        <dbReference type="ARBA" id="ARBA00023242"/>
    </source>
</evidence>
<comment type="subcellular location">
    <subcellularLocation>
        <location evidence="1 9">Cytoplasm</location>
    </subcellularLocation>
    <subcellularLocation>
        <location evidence="9">Nucleus</location>
    </subcellularLocation>
    <text evidence="9">Shuttles between the nucleus and the cytoplasm.</text>
</comment>
<accession>A0A1B7TBK2</accession>
<feature type="compositionally biased region" description="Polar residues" evidence="10">
    <location>
        <begin position="895"/>
        <end position="909"/>
    </location>
</feature>
<dbReference type="GO" id="GO:0071528">
    <property type="term" value="P:tRNA re-export from nucleus"/>
    <property type="evidence" value="ECO:0007669"/>
    <property type="project" value="UniProtKB-UniRule"/>
</dbReference>
<evidence type="ECO:0000256" key="1">
    <source>
        <dbReference type="ARBA" id="ARBA00004496"/>
    </source>
</evidence>
<evidence type="ECO:0000256" key="4">
    <source>
        <dbReference type="ARBA" id="ARBA00022448"/>
    </source>
</evidence>
<dbReference type="InterPro" id="IPR016024">
    <property type="entry name" value="ARM-type_fold"/>
</dbReference>
<keyword evidence="6 9" id="KW-0820">tRNA-binding</keyword>
<feature type="domain" description="Exportin-1/Importin-beta-like" evidence="11">
    <location>
        <begin position="111"/>
        <end position="272"/>
    </location>
</feature>
<evidence type="ECO:0000256" key="6">
    <source>
        <dbReference type="ARBA" id="ARBA00022555"/>
    </source>
</evidence>
<dbReference type="GO" id="GO:0005737">
    <property type="term" value="C:cytoplasm"/>
    <property type="evidence" value="ECO:0007669"/>
    <property type="project" value="UniProtKB-SubCell"/>
</dbReference>
<name>A0A1B7TBK2_9ASCO</name>
<keyword evidence="4 9" id="KW-0813">Transport</keyword>
<keyword evidence="7 9" id="KW-0694">RNA-binding</keyword>
<dbReference type="GO" id="GO:0005643">
    <property type="term" value="C:nuclear pore"/>
    <property type="evidence" value="ECO:0007669"/>
    <property type="project" value="TreeGrafter"/>
</dbReference>
<organism evidence="13 14">
    <name type="scientific">Hanseniaspora valbyensis NRRL Y-1626</name>
    <dbReference type="NCBI Taxonomy" id="766949"/>
    <lineage>
        <taxon>Eukaryota</taxon>
        <taxon>Fungi</taxon>
        <taxon>Dikarya</taxon>
        <taxon>Ascomycota</taxon>
        <taxon>Saccharomycotina</taxon>
        <taxon>Saccharomycetes</taxon>
        <taxon>Saccharomycodales</taxon>
        <taxon>Saccharomycodaceae</taxon>
        <taxon>Hanseniaspora</taxon>
    </lineage>
</organism>
<dbReference type="SUPFAM" id="SSF48371">
    <property type="entry name" value="ARM repeat"/>
    <property type="match status" value="1"/>
</dbReference>
<dbReference type="Proteomes" id="UP000092321">
    <property type="component" value="Unassembled WGS sequence"/>
</dbReference>
<keyword evidence="14" id="KW-1185">Reference proteome</keyword>
<comment type="similarity">
    <text evidence="2 9">Belongs to the exportin family.</text>
</comment>
<dbReference type="EMBL" id="LXPE01000024">
    <property type="protein sequence ID" value="OBA26112.1"/>
    <property type="molecule type" value="Genomic_DNA"/>
</dbReference>
<dbReference type="Pfam" id="PF19282">
    <property type="entry name" value="Exportin-T"/>
    <property type="match status" value="2"/>
</dbReference>
<feature type="domain" description="Exportin-T C-terminal" evidence="12">
    <location>
        <begin position="911"/>
        <end position="1115"/>
    </location>
</feature>
<dbReference type="GO" id="GO:0031267">
    <property type="term" value="F:small GTPase binding"/>
    <property type="evidence" value="ECO:0007669"/>
    <property type="project" value="InterPro"/>
</dbReference>
<dbReference type="PANTHER" id="PTHR15952:SF11">
    <property type="entry name" value="EXPORTIN-T"/>
    <property type="match status" value="1"/>
</dbReference>
<dbReference type="Gene3D" id="1.25.10.10">
    <property type="entry name" value="Leucine-rich Repeat Variant"/>
    <property type="match status" value="1"/>
</dbReference>
<dbReference type="GO" id="GO:0000049">
    <property type="term" value="F:tRNA binding"/>
    <property type="evidence" value="ECO:0007669"/>
    <property type="project" value="UniProtKB-UniRule"/>
</dbReference>
<dbReference type="AlphaFoldDB" id="A0A1B7TBK2"/>
<dbReference type="Pfam" id="PF08389">
    <property type="entry name" value="Xpo1"/>
    <property type="match status" value="1"/>
</dbReference>
<evidence type="ECO:0000256" key="10">
    <source>
        <dbReference type="SAM" id="MobiDB-lite"/>
    </source>
</evidence>
<keyword evidence="5 9" id="KW-0963">Cytoplasm</keyword>
<evidence type="ECO:0000256" key="5">
    <source>
        <dbReference type="ARBA" id="ARBA00022490"/>
    </source>
</evidence>
<keyword evidence="8 9" id="KW-0539">Nucleus</keyword>
<evidence type="ECO:0000256" key="9">
    <source>
        <dbReference type="RuleBase" id="RU366037"/>
    </source>
</evidence>
<dbReference type="PANTHER" id="PTHR15952">
    <property type="entry name" value="EXPORTIN-T/LOS1"/>
    <property type="match status" value="1"/>
</dbReference>
<dbReference type="InterPro" id="IPR040017">
    <property type="entry name" value="XPOT"/>
</dbReference>
<evidence type="ECO:0000313" key="13">
    <source>
        <dbReference type="EMBL" id="OBA26112.1"/>
    </source>
</evidence>
<comment type="function">
    <text evidence="9">tRNA nucleus export receptor which facilitates tRNA translocation across the nuclear pore complex.</text>
</comment>
<dbReference type="GO" id="GO:0016363">
    <property type="term" value="C:nuclear matrix"/>
    <property type="evidence" value="ECO:0007669"/>
    <property type="project" value="TreeGrafter"/>
</dbReference>
<proteinExistence type="inferred from homology"/>
<protein>
    <recommendedName>
        <fullName evidence="3 9">Exportin-T</fullName>
    </recommendedName>
    <alternativeName>
        <fullName evidence="9">Exportin(tRNA)</fullName>
    </alternativeName>
    <alternativeName>
        <fullName evidence="9">tRNA exportin</fullName>
    </alternativeName>
</protein>
<dbReference type="InterPro" id="IPR045546">
    <property type="entry name" value="Exportin-T_C"/>
</dbReference>
<evidence type="ECO:0000256" key="7">
    <source>
        <dbReference type="ARBA" id="ARBA00022884"/>
    </source>
</evidence>